<reference evidence="1 2" key="1">
    <citation type="journal article" date="2022" name="New Phytol.">
        <title>Ecological generalism drives hyperdiversity of secondary metabolite gene clusters in xylarialean endophytes.</title>
        <authorList>
            <person name="Franco M.E.E."/>
            <person name="Wisecaver J.H."/>
            <person name="Arnold A.E."/>
            <person name="Ju Y.M."/>
            <person name="Slot J.C."/>
            <person name="Ahrendt S."/>
            <person name="Moore L.P."/>
            <person name="Eastman K.E."/>
            <person name="Scott K."/>
            <person name="Konkel Z."/>
            <person name="Mondo S.J."/>
            <person name="Kuo A."/>
            <person name="Hayes R.D."/>
            <person name="Haridas S."/>
            <person name="Andreopoulos B."/>
            <person name="Riley R."/>
            <person name="LaButti K."/>
            <person name="Pangilinan J."/>
            <person name="Lipzen A."/>
            <person name="Amirebrahimi M."/>
            <person name="Yan J."/>
            <person name="Adam C."/>
            <person name="Keymanesh K."/>
            <person name="Ng V."/>
            <person name="Louie K."/>
            <person name="Northen T."/>
            <person name="Drula E."/>
            <person name="Henrissat B."/>
            <person name="Hsieh H.M."/>
            <person name="Youens-Clark K."/>
            <person name="Lutzoni F."/>
            <person name="Miadlikowska J."/>
            <person name="Eastwood D.C."/>
            <person name="Hamelin R.C."/>
            <person name="Grigoriev I.V."/>
            <person name="U'Ren J.M."/>
        </authorList>
    </citation>
    <scope>NUCLEOTIDE SEQUENCE [LARGE SCALE GENOMIC DNA]</scope>
    <source>
        <strain evidence="1 2">ER1909</strain>
    </source>
</reference>
<organism evidence="1 2">
    <name type="scientific">Hypoxylon rubiginosum</name>
    <dbReference type="NCBI Taxonomy" id="110542"/>
    <lineage>
        <taxon>Eukaryota</taxon>
        <taxon>Fungi</taxon>
        <taxon>Dikarya</taxon>
        <taxon>Ascomycota</taxon>
        <taxon>Pezizomycotina</taxon>
        <taxon>Sordariomycetes</taxon>
        <taxon>Xylariomycetidae</taxon>
        <taxon>Xylariales</taxon>
        <taxon>Hypoxylaceae</taxon>
        <taxon>Hypoxylon</taxon>
    </lineage>
</organism>
<dbReference type="EMBL" id="MU394477">
    <property type="protein sequence ID" value="KAI6080155.1"/>
    <property type="molecule type" value="Genomic_DNA"/>
</dbReference>
<comment type="caution">
    <text evidence="1">The sequence shown here is derived from an EMBL/GenBank/DDBJ whole genome shotgun (WGS) entry which is preliminary data.</text>
</comment>
<dbReference type="Proteomes" id="UP001497680">
    <property type="component" value="Unassembled WGS sequence"/>
</dbReference>
<sequence length="446" mass="49820">MEPAVQLQLIVDVTWHALHKFITLYHAADLSAWRLQAAETVCHAFPKHQWIDPDIYSKQCELILPCLHHVLSFFVDSQVVSHFAKVPLLAVIVEACLSSTAFGDRRSKELALSVTDKLLDESNHADRYDHEVLRAKVALKRAGVIRSYTHTPFQGGADSIPNLADPGSNGHLAEIVIFKAEGEIDLNRFDEALQELSIPSSTVSGHPSTLEKIGIDWIALVRGSIYRFSGRFSEANQLLELLPLDSEAAVHLSAVLCEPGNCDRALTKLEGLLQFTDDSGSQGQIRIALAHARFFKCMQSAKEGQLDQAYLTSTIEMYLDLRRHIRPLTRRANLDVFSISARLAILDRIRGNLGDSWDRWRDAFNALKSCGLSPGYLDVLVLHSMSEIESRAPMLRENYATRDSIRLLFAGHKRQHRCLGLGSLWPDILEGFITGQDNEGLVNPIE</sequence>
<evidence type="ECO:0000313" key="2">
    <source>
        <dbReference type="Proteomes" id="UP001497680"/>
    </source>
</evidence>
<protein>
    <submittedName>
        <fullName evidence="1">Uncharacterized protein</fullName>
    </submittedName>
</protein>
<proteinExistence type="predicted"/>
<evidence type="ECO:0000313" key="1">
    <source>
        <dbReference type="EMBL" id="KAI6080155.1"/>
    </source>
</evidence>
<accession>A0ACC0CID3</accession>
<gene>
    <name evidence="1" type="ORF">F4821DRAFT_276705</name>
</gene>
<keyword evidence="2" id="KW-1185">Reference proteome</keyword>
<name>A0ACC0CID3_9PEZI</name>